<accession>A0A6M0JWG3</accession>
<name>A0A6M0JWG3_9GAMM</name>
<dbReference type="GO" id="GO:0046961">
    <property type="term" value="F:proton-transporting ATPase activity, rotational mechanism"/>
    <property type="evidence" value="ECO:0007669"/>
    <property type="project" value="InterPro"/>
</dbReference>
<evidence type="ECO:0000256" key="4">
    <source>
        <dbReference type="SAM" id="Coils"/>
    </source>
</evidence>
<dbReference type="Pfam" id="PF01813">
    <property type="entry name" value="ATP-synt_D"/>
    <property type="match status" value="1"/>
</dbReference>
<keyword evidence="2" id="KW-0813">Transport</keyword>
<keyword evidence="6" id="KW-1185">Reference proteome</keyword>
<dbReference type="Proteomes" id="UP000483379">
    <property type="component" value="Unassembled WGS sequence"/>
</dbReference>
<evidence type="ECO:0000256" key="3">
    <source>
        <dbReference type="ARBA" id="ARBA00023065"/>
    </source>
</evidence>
<dbReference type="NCBIfam" id="TIGR00309">
    <property type="entry name" value="V_ATPase_subD"/>
    <property type="match status" value="1"/>
</dbReference>
<dbReference type="AlphaFoldDB" id="A0A6M0JWG3"/>
<evidence type="ECO:0000313" key="6">
    <source>
        <dbReference type="Proteomes" id="UP000483379"/>
    </source>
</evidence>
<evidence type="ECO:0000256" key="2">
    <source>
        <dbReference type="ARBA" id="ARBA00022448"/>
    </source>
</evidence>
<dbReference type="Gene3D" id="1.10.287.3240">
    <property type="match status" value="1"/>
</dbReference>
<dbReference type="RefSeq" id="WP_164452339.1">
    <property type="nucleotide sequence ID" value="NZ_JAAIJQ010000018.1"/>
</dbReference>
<proteinExistence type="inferred from homology"/>
<sequence length="207" mass="23653">MAQQLIKAPPTKNTLLRLKKQVKFLEEGHDLLERKRELLTRLVYERIGEYRELRSQSAAALADAYHCLSITHLRMGSRGIRQAALGAESALKVDILPRRALGVEYPAVTSERIPLKPVGLLGTDASFDTTRDNLARASVLLARLSEVEIALHRLMEEQRKAQKRVNALKYNIIPLYQRTIRFIQSSLEEEERNTLFQVKLLREKAQA</sequence>
<organism evidence="5 6">
    <name type="scientific">Thiorhodococcus minor</name>
    <dbReference type="NCBI Taxonomy" id="57489"/>
    <lineage>
        <taxon>Bacteria</taxon>
        <taxon>Pseudomonadati</taxon>
        <taxon>Pseudomonadota</taxon>
        <taxon>Gammaproteobacteria</taxon>
        <taxon>Chromatiales</taxon>
        <taxon>Chromatiaceae</taxon>
        <taxon>Thiorhodococcus</taxon>
    </lineage>
</organism>
<evidence type="ECO:0000313" key="5">
    <source>
        <dbReference type="EMBL" id="NEV61866.1"/>
    </source>
</evidence>
<feature type="coiled-coil region" evidence="4">
    <location>
        <begin position="144"/>
        <end position="171"/>
    </location>
</feature>
<reference evidence="5 6" key="1">
    <citation type="submission" date="2020-02" db="EMBL/GenBank/DDBJ databases">
        <title>Genome sequences of Thiorhodococcus mannitoliphagus and Thiorhodococcus minor, purple sulfur photosynthetic bacteria in the gammaproteobacterial family, Chromatiaceae.</title>
        <authorList>
            <person name="Aviles F.A."/>
            <person name="Meyer T.E."/>
            <person name="Kyndt J.A."/>
        </authorList>
    </citation>
    <scope>NUCLEOTIDE SEQUENCE [LARGE SCALE GENOMIC DNA]</scope>
    <source>
        <strain evidence="5 6">DSM 11518</strain>
    </source>
</reference>
<keyword evidence="3" id="KW-0406">Ion transport</keyword>
<dbReference type="PANTHER" id="PTHR11671">
    <property type="entry name" value="V-TYPE ATP SYNTHASE SUBUNIT D"/>
    <property type="match status" value="1"/>
</dbReference>
<evidence type="ECO:0000256" key="1">
    <source>
        <dbReference type="ARBA" id="ARBA00005850"/>
    </source>
</evidence>
<dbReference type="InterPro" id="IPR002699">
    <property type="entry name" value="V_ATPase_D"/>
</dbReference>
<keyword evidence="4" id="KW-0175">Coiled coil</keyword>
<comment type="caution">
    <text evidence="5">The sequence shown here is derived from an EMBL/GenBank/DDBJ whole genome shotgun (WGS) entry which is preliminary data.</text>
</comment>
<dbReference type="EMBL" id="JAAIJQ010000018">
    <property type="protein sequence ID" value="NEV61866.1"/>
    <property type="molecule type" value="Genomic_DNA"/>
</dbReference>
<comment type="similarity">
    <text evidence="1">Belongs to the V-ATPase D subunit family.</text>
</comment>
<protein>
    <submittedName>
        <fullName evidence="5">V-type ATP synthase subunit D</fullName>
    </submittedName>
</protein>
<gene>
    <name evidence="5" type="ORF">G3446_08175</name>
</gene>